<name>A0A6J5KPW7_9CAUD</name>
<reference evidence="1" key="1">
    <citation type="submission" date="2020-04" db="EMBL/GenBank/DDBJ databases">
        <authorList>
            <person name="Chiriac C."/>
            <person name="Salcher M."/>
            <person name="Ghai R."/>
            <person name="Kavagutti S V."/>
        </authorList>
    </citation>
    <scope>NUCLEOTIDE SEQUENCE</scope>
</reference>
<evidence type="ECO:0000313" key="1">
    <source>
        <dbReference type="EMBL" id="CAB4124368.1"/>
    </source>
</evidence>
<accession>A0A6J5KPW7</accession>
<protein>
    <submittedName>
        <fullName evidence="1">Small terminase protein</fullName>
    </submittedName>
</protein>
<dbReference type="Gene3D" id="1.10.287.1060">
    <property type="entry name" value="ESAT-6-like"/>
    <property type="match status" value="1"/>
</dbReference>
<gene>
    <name evidence="1" type="ORF">UFOVP49_206</name>
</gene>
<dbReference type="EMBL" id="LR796178">
    <property type="protein sequence ID" value="CAB4124368.1"/>
    <property type="molecule type" value="Genomic_DNA"/>
</dbReference>
<sequence length="147" mass="16156">MNSQTSDDKLAELFDVTPISNSKDITIVDNASQSVVSSSSNEKEDDFQYVRTNLYDLINKGSEAVSNALSVAQESQHPRAYEVAGNLIKNIADLTDKLVALQKTKQMLSPQEEFSPKNVNIDKAVVVFNGSTAELLKMIKNESDSNK</sequence>
<organism evidence="1">
    <name type="scientific">uncultured Caudovirales phage</name>
    <dbReference type="NCBI Taxonomy" id="2100421"/>
    <lineage>
        <taxon>Viruses</taxon>
        <taxon>Duplodnaviria</taxon>
        <taxon>Heunggongvirae</taxon>
        <taxon>Uroviricota</taxon>
        <taxon>Caudoviricetes</taxon>
        <taxon>Peduoviridae</taxon>
        <taxon>Maltschvirus</taxon>
        <taxon>Maltschvirus maltsch</taxon>
    </lineage>
</organism>
<proteinExistence type="predicted"/>